<reference evidence="2" key="1">
    <citation type="journal article" date="2019" name="Int. J. Syst. Evol. Microbiol.">
        <title>The Global Catalogue of Microorganisms (GCM) 10K type strain sequencing project: providing services to taxonomists for standard genome sequencing and annotation.</title>
        <authorList>
            <consortium name="The Broad Institute Genomics Platform"/>
            <consortium name="The Broad Institute Genome Sequencing Center for Infectious Disease"/>
            <person name="Wu L."/>
            <person name="Ma J."/>
        </authorList>
    </citation>
    <scope>NUCLEOTIDE SEQUENCE [LARGE SCALE GENOMIC DNA]</scope>
    <source>
        <strain evidence="2">TISTR 1535</strain>
    </source>
</reference>
<dbReference type="Proteomes" id="UP001597502">
    <property type="component" value="Unassembled WGS sequence"/>
</dbReference>
<dbReference type="RefSeq" id="WP_382390360.1">
    <property type="nucleotide sequence ID" value="NZ_JBHUNA010000003.1"/>
</dbReference>
<keyword evidence="2" id="KW-1185">Reference proteome</keyword>
<dbReference type="EMBL" id="JBHUNA010000003">
    <property type="protein sequence ID" value="MFD2759660.1"/>
    <property type="molecule type" value="Genomic_DNA"/>
</dbReference>
<gene>
    <name evidence="1" type="ORF">ACFSUO_01490</name>
</gene>
<accession>A0ABW5V1U9</accession>
<evidence type="ECO:0000313" key="1">
    <source>
        <dbReference type="EMBL" id="MFD2759660.1"/>
    </source>
</evidence>
<comment type="caution">
    <text evidence="1">The sequence shown here is derived from an EMBL/GenBank/DDBJ whole genome shotgun (WGS) entry which is preliminary data.</text>
</comment>
<sequence>MMLMRSLLGADLGVAALILSRIEVSLYDKGFSLVGEAISFRIPAGCWRYQPDRGGNQPDNGDYQPVYGRYQPVNAVINQL</sequence>
<name>A0ABW5V1U9_9BACI</name>
<organism evidence="1 2">
    <name type="scientific">Lentibacillus juripiscarius</name>
    <dbReference type="NCBI Taxonomy" id="257446"/>
    <lineage>
        <taxon>Bacteria</taxon>
        <taxon>Bacillati</taxon>
        <taxon>Bacillota</taxon>
        <taxon>Bacilli</taxon>
        <taxon>Bacillales</taxon>
        <taxon>Bacillaceae</taxon>
        <taxon>Lentibacillus</taxon>
    </lineage>
</organism>
<protein>
    <submittedName>
        <fullName evidence="1">Uncharacterized protein</fullName>
    </submittedName>
</protein>
<proteinExistence type="predicted"/>
<evidence type="ECO:0000313" key="2">
    <source>
        <dbReference type="Proteomes" id="UP001597502"/>
    </source>
</evidence>